<dbReference type="InterPro" id="IPR016181">
    <property type="entry name" value="Acyl_CoA_acyltransferase"/>
</dbReference>
<proteinExistence type="predicted"/>
<comment type="caution">
    <text evidence="2">The sequence shown here is derived from an EMBL/GenBank/DDBJ whole genome shotgun (WGS) entry which is preliminary data.</text>
</comment>
<keyword evidence="3" id="KW-1185">Reference proteome</keyword>
<sequence length="234" mass="26540">MNFSIATSLKEVQASWGIVYRQYLKNHFIDPNPYQLFTFPEYISSNSITLMGIKDQECLCTISAVADSSNGLPLDKVFKPELDGLRSQGKTLIEVGLSASQEDPRCSGMDIIRMMGYIGKYSIYHQNADLVIGVPPRKVKFFERLFGYQVVSQLSAYKSLQKAPVVLLHASHQKVKNLQLPLILDALKAPYTDLFHQRFDFAPEKYANTQLDKFLQETWNLQSFKSESTLLIAS</sequence>
<gene>
    <name evidence="2" type="ORF">AAG747_23185</name>
</gene>
<evidence type="ECO:0000313" key="2">
    <source>
        <dbReference type="EMBL" id="MEN7550844.1"/>
    </source>
</evidence>
<dbReference type="Pfam" id="PF21926">
    <property type="entry name" value="FeeM"/>
    <property type="match status" value="1"/>
</dbReference>
<dbReference type="Proteomes" id="UP001403385">
    <property type="component" value="Unassembled WGS sequence"/>
</dbReference>
<name>A0AAW9S0Z4_9BACT</name>
<dbReference type="AlphaFoldDB" id="A0AAW9S0Z4"/>
<reference evidence="2 3" key="1">
    <citation type="submission" date="2024-04" db="EMBL/GenBank/DDBJ databases">
        <title>Novel genus in family Flammeovirgaceae.</title>
        <authorList>
            <person name="Nguyen T.H."/>
            <person name="Vuong T.Q."/>
            <person name="Le H."/>
            <person name="Kim S.-G."/>
        </authorList>
    </citation>
    <scope>NUCLEOTIDE SEQUENCE [LARGE SCALE GENOMIC DNA]</scope>
    <source>
        <strain evidence="2 3">JCM 23209</strain>
    </source>
</reference>
<dbReference type="SUPFAM" id="SSF55729">
    <property type="entry name" value="Acyl-CoA N-acyltransferases (Nat)"/>
    <property type="match status" value="1"/>
</dbReference>
<dbReference type="InterPro" id="IPR054597">
    <property type="entry name" value="FeeM_cat"/>
</dbReference>
<protein>
    <recommendedName>
        <fullName evidence="1">N-acyl amino acid synthase FeeM catalytic core domain-containing protein</fullName>
    </recommendedName>
</protein>
<feature type="domain" description="N-acyl amino acid synthase FeeM catalytic core" evidence="1">
    <location>
        <begin position="17"/>
        <end position="170"/>
    </location>
</feature>
<accession>A0AAW9S0Z4</accession>
<evidence type="ECO:0000259" key="1">
    <source>
        <dbReference type="Pfam" id="PF21926"/>
    </source>
</evidence>
<evidence type="ECO:0000313" key="3">
    <source>
        <dbReference type="Proteomes" id="UP001403385"/>
    </source>
</evidence>
<dbReference type="EMBL" id="JBDKWZ010000017">
    <property type="protein sequence ID" value="MEN7550844.1"/>
    <property type="molecule type" value="Genomic_DNA"/>
</dbReference>
<dbReference type="RefSeq" id="WP_346823625.1">
    <property type="nucleotide sequence ID" value="NZ_JBDKWZ010000017.1"/>
</dbReference>
<dbReference type="Gene3D" id="3.40.630.30">
    <property type="match status" value="1"/>
</dbReference>
<organism evidence="2 3">
    <name type="scientific">Rapidithrix thailandica</name>
    <dbReference type="NCBI Taxonomy" id="413964"/>
    <lineage>
        <taxon>Bacteria</taxon>
        <taxon>Pseudomonadati</taxon>
        <taxon>Bacteroidota</taxon>
        <taxon>Cytophagia</taxon>
        <taxon>Cytophagales</taxon>
        <taxon>Flammeovirgaceae</taxon>
        <taxon>Rapidithrix</taxon>
    </lineage>
</organism>